<organism evidence="2 3">
    <name type="scientific">Algibacter marinivivus</name>
    <dbReference type="NCBI Taxonomy" id="2100723"/>
    <lineage>
        <taxon>Bacteria</taxon>
        <taxon>Pseudomonadati</taxon>
        <taxon>Bacteroidota</taxon>
        <taxon>Flavobacteriia</taxon>
        <taxon>Flavobacteriales</taxon>
        <taxon>Flavobacteriaceae</taxon>
        <taxon>Algibacter</taxon>
    </lineage>
</organism>
<proteinExistence type="predicted"/>
<dbReference type="OrthoDB" id="9779263at2"/>
<reference evidence="2 3" key="2">
    <citation type="submission" date="2018-05" db="EMBL/GenBank/DDBJ databases">
        <title>Algibacter marinivivus sp. nov., isolated from sample around a algae.</title>
        <authorList>
            <person name="Zhong X."/>
        </authorList>
    </citation>
    <scope>NUCLEOTIDE SEQUENCE [LARGE SCALE GENOMIC DNA]</scope>
    <source>
        <strain evidence="2 3">ZY111</strain>
    </source>
</reference>
<dbReference type="InterPro" id="IPR029044">
    <property type="entry name" value="Nucleotide-diphossugar_trans"/>
</dbReference>
<evidence type="ECO:0000259" key="1">
    <source>
        <dbReference type="Pfam" id="PF12804"/>
    </source>
</evidence>
<accession>A0A2U2X1Y0</accession>
<dbReference type="RefSeq" id="WP_109353708.1">
    <property type="nucleotide sequence ID" value="NZ_QFRI01000004.1"/>
</dbReference>
<dbReference type="InterPro" id="IPR025877">
    <property type="entry name" value="MobA-like_NTP_Trfase"/>
</dbReference>
<dbReference type="PANTHER" id="PTHR43777">
    <property type="entry name" value="MOLYBDENUM COFACTOR CYTIDYLYLTRANSFERASE"/>
    <property type="match status" value="1"/>
</dbReference>
<evidence type="ECO:0000313" key="3">
    <source>
        <dbReference type="Proteomes" id="UP000245375"/>
    </source>
</evidence>
<evidence type="ECO:0000313" key="2">
    <source>
        <dbReference type="EMBL" id="PWH81787.1"/>
    </source>
</evidence>
<dbReference type="Gene3D" id="3.90.550.10">
    <property type="entry name" value="Spore Coat Polysaccharide Biosynthesis Protein SpsA, Chain A"/>
    <property type="match status" value="1"/>
</dbReference>
<name>A0A2U2X1Y0_9FLAO</name>
<comment type="caution">
    <text evidence="2">The sequence shown here is derived from an EMBL/GenBank/DDBJ whole genome shotgun (WGS) entry which is preliminary data.</text>
</comment>
<dbReference type="SUPFAM" id="SSF53448">
    <property type="entry name" value="Nucleotide-diphospho-sugar transferases"/>
    <property type="match status" value="1"/>
</dbReference>
<feature type="domain" description="MobA-like NTP transferase" evidence="1">
    <location>
        <begin position="5"/>
        <end position="166"/>
    </location>
</feature>
<protein>
    <recommendedName>
        <fullName evidence="1">MobA-like NTP transferase domain-containing protein</fullName>
    </recommendedName>
</protein>
<dbReference type="AlphaFoldDB" id="A0A2U2X1Y0"/>
<keyword evidence="3" id="KW-1185">Reference proteome</keyword>
<dbReference type="PANTHER" id="PTHR43777:SF1">
    <property type="entry name" value="MOLYBDENUM COFACTOR CYTIDYLYLTRANSFERASE"/>
    <property type="match status" value="1"/>
</dbReference>
<dbReference type="EMBL" id="QFRI01000004">
    <property type="protein sequence ID" value="PWH81787.1"/>
    <property type="molecule type" value="Genomic_DNA"/>
</dbReference>
<sequence>MNISVVILAAGQASRMGSIKQLLYFNNSTLLRTTINSALASKAKKVYVVLGANYKMIKKEVSGKDVSIIENLNWKEGLSSSIVSAINHIEDSKIKPDALIVMLADQPNVDSNYINKLISKHQNNQQKIIASAYGNMNGVPAIFPQKYFKKLLSLKGDKGAKILLNTNEVDVVSYTPTSTKTLNDIDSPEDYQNLIKKTL</sequence>
<dbReference type="Proteomes" id="UP000245375">
    <property type="component" value="Unassembled WGS sequence"/>
</dbReference>
<gene>
    <name evidence="2" type="ORF">DIS18_14000</name>
</gene>
<dbReference type="CDD" id="cd04182">
    <property type="entry name" value="GT_2_like_f"/>
    <property type="match status" value="1"/>
</dbReference>
<dbReference type="Pfam" id="PF12804">
    <property type="entry name" value="NTP_transf_3"/>
    <property type="match status" value="1"/>
</dbReference>
<dbReference type="GO" id="GO:0016779">
    <property type="term" value="F:nucleotidyltransferase activity"/>
    <property type="evidence" value="ECO:0007669"/>
    <property type="project" value="UniProtKB-ARBA"/>
</dbReference>
<reference evidence="3" key="1">
    <citation type="submission" date="2018-05" db="EMBL/GenBank/DDBJ databases">
        <title>Algibacter marinivivus sp. nov., isolated from sample around a algae.</title>
        <authorList>
            <person name="Lu D."/>
        </authorList>
    </citation>
    <scope>NUCLEOTIDE SEQUENCE [LARGE SCALE GENOMIC DNA]</scope>
    <source>
        <strain evidence="3">ZY111</strain>
    </source>
</reference>